<evidence type="ECO:0000313" key="2">
    <source>
        <dbReference type="Proteomes" id="UP000194857"/>
    </source>
</evidence>
<proteinExistence type="predicted"/>
<sequence>MSNLCTTVGLKWGLALLFTSSTLELHQVRLPTQLLSELSRMTVTSQPSKLLIFLKKIFW</sequence>
<comment type="caution">
    <text evidence="1">The sequence shown here is derived from an EMBL/GenBank/DDBJ whole genome shotgun (WGS) entry which is preliminary data.</text>
</comment>
<protein>
    <submittedName>
        <fullName evidence="1">Uncharacterized protein</fullName>
    </submittedName>
</protein>
<evidence type="ECO:0000313" key="1">
    <source>
        <dbReference type="EMBL" id="OTI62989.1"/>
    </source>
</evidence>
<dbReference type="EMBL" id="NFFZ01000004">
    <property type="protein sequence ID" value="OTI62989.1"/>
    <property type="molecule type" value="Genomic_DNA"/>
</dbReference>
<name>A0A241XR70_PSEAI</name>
<accession>A0A241XR70</accession>
<dbReference type="AlphaFoldDB" id="A0A241XR70"/>
<reference evidence="1 2" key="1">
    <citation type="submission" date="2017-05" db="EMBL/GenBank/DDBJ databases">
        <authorList>
            <person name="Song R."/>
            <person name="Chenine A.L."/>
            <person name="Ruprecht R.M."/>
        </authorList>
    </citation>
    <scope>NUCLEOTIDE SEQUENCE [LARGE SCALE GENOMIC DNA]</scope>
    <source>
        <strain evidence="1 2">S567_C10_BS</strain>
    </source>
</reference>
<gene>
    <name evidence="1" type="ORF">CAZ10_09065</name>
</gene>
<dbReference type="Proteomes" id="UP000194857">
    <property type="component" value="Unassembled WGS sequence"/>
</dbReference>
<organism evidence="1 2">
    <name type="scientific">Pseudomonas aeruginosa</name>
    <dbReference type="NCBI Taxonomy" id="287"/>
    <lineage>
        <taxon>Bacteria</taxon>
        <taxon>Pseudomonadati</taxon>
        <taxon>Pseudomonadota</taxon>
        <taxon>Gammaproteobacteria</taxon>
        <taxon>Pseudomonadales</taxon>
        <taxon>Pseudomonadaceae</taxon>
        <taxon>Pseudomonas</taxon>
    </lineage>
</organism>